<accession>A0ABR0RJT0</accession>
<feature type="region of interest" description="Disordered" evidence="1">
    <location>
        <begin position="359"/>
        <end position="382"/>
    </location>
</feature>
<evidence type="ECO:0000313" key="2">
    <source>
        <dbReference type="EMBL" id="KAK5940877.1"/>
    </source>
</evidence>
<evidence type="ECO:0000256" key="1">
    <source>
        <dbReference type="SAM" id="MobiDB-lite"/>
    </source>
</evidence>
<gene>
    <name evidence="2" type="ORF">PMZ80_007294</name>
</gene>
<dbReference type="GeneID" id="90000743"/>
<comment type="caution">
    <text evidence="2">The sequence shown here is derived from an EMBL/GenBank/DDBJ whole genome shotgun (WGS) entry which is preliminary data.</text>
</comment>
<protein>
    <submittedName>
        <fullName evidence="2">Uncharacterized protein</fullName>
    </submittedName>
</protein>
<feature type="region of interest" description="Disordered" evidence="1">
    <location>
        <begin position="302"/>
        <end position="336"/>
    </location>
</feature>
<proteinExistence type="predicted"/>
<dbReference type="EMBL" id="JAVHJV010000008">
    <property type="protein sequence ID" value="KAK5940877.1"/>
    <property type="molecule type" value="Genomic_DNA"/>
</dbReference>
<organism evidence="2 3">
    <name type="scientific">Knufia obscura</name>
    <dbReference type="NCBI Taxonomy" id="1635080"/>
    <lineage>
        <taxon>Eukaryota</taxon>
        <taxon>Fungi</taxon>
        <taxon>Dikarya</taxon>
        <taxon>Ascomycota</taxon>
        <taxon>Pezizomycotina</taxon>
        <taxon>Eurotiomycetes</taxon>
        <taxon>Chaetothyriomycetidae</taxon>
        <taxon>Chaetothyriales</taxon>
        <taxon>Trichomeriaceae</taxon>
        <taxon>Knufia</taxon>
    </lineage>
</organism>
<feature type="compositionally biased region" description="Basic residues" evidence="1">
    <location>
        <begin position="119"/>
        <end position="131"/>
    </location>
</feature>
<name>A0ABR0RJT0_9EURO</name>
<reference evidence="2 3" key="1">
    <citation type="journal article" date="2023" name="Res Sq">
        <title>Genomic and morphological characterization of Knufia obscura isolated from the Mars 2020 spacecraft assembly facility.</title>
        <authorList>
            <person name="Chander A.M."/>
            <person name="Teixeira M.M."/>
            <person name="Singh N.K."/>
            <person name="Williams M.P."/>
            <person name="Parker C.W."/>
            <person name="Leo P."/>
            <person name="Stajich J.E."/>
            <person name="Torok T."/>
            <person name="Tighe S."/>
            <person name="Mason C.E."/>
            <person name="Venkateswaran K."/>
        </authorList>
    </citation>
    <scope>NUCLEOTIDE SEQUENCE [LARGE SCALE GENOMIC DNA]</scope>
    <source>
        <strain evidence="2 3">CCFEE 5817</strain>
    </source>
</reference>
<keyword evidence="3" id="KW-1185">Reference proteome</keyword>
<sequence>MQKFELRVHIAAPSMVRDDARWLKIAENIVKFKPARRLLPSDSIDDETRAASQDEALDGSSTSTHAISVSSGSPPSPSPRELREPQLERALSAASPQVRSKTGKRAANADAVVDSSNSKRTKRTSFPRAKKGLNPAFRNPIAGYLRTSKEAEETPRPRTAPEATVLVPFTTSPKARRAFSESTSSLSARGLDSFVEPLSNSRVDETSFMNDSPEVSESLEVRPLQMPSTRSEHSSFEKHRFPGNQEQLLPGEDFQHAAYENADMSHRFPQASFCESELEMGTRRVGLGSSFTNRSFENSVGDGARLSVPTPSTETASDPTRYLNNSSPLAQRSASVPTPVVDLTTDFDQATPQVTRRDVLGPVSSPLRGYDPSSEASEAMPSNEAHLAAVRALPKRIRCRQSNTVSKPFTTFLPDYLRSLGERFDLVNHFHPVLAPASIQASTRGYWRLLIKIAETGVVVRARRPPLTSSQWSDKRFMLRQEGQIAEAASTSEGDAALEKLMYPCIDPASHVAWTLDEFTEFWGYLSKVIERGRAGYDVRATIGDHVEYQRDGLLLEARLWCYAETLSHIWLVLYGVSCGLTARMPLQWFGAGEGALITMSGQPKRGGSIGRWVERLEGAERSWGIEDTWEGIETHAPVDRVHR</sequence>
<dbReference type="Proteomes" id="UP001334248">
    <property type="component" value="Unassembled WGS sequence"/>
</dbReference>
<evidence type="ECO:0000313" key="3">
    <source>
        <dbReference type="Proteomes" id="UP001334248"/>
    </source>
</evidence>
<feature type="compositionally biased region" description="Polar residues" evidence="1">
    <location>
        <begin position="309"/>
        <end position="336"/>
    </location>
</feature>
<feature type="region of interest" description="Disordered" evidence="1">
    <location>
        <begin position="204"/>
        <end position="224"/>
    </location>
</feature>
<dbReference type="RefSeq" id="XP_064728967.1">
    <property type="nucleotide sequence ID" value="XM_064875702.1"/>
</dbReference>
<feature type="region of interest" description="Disordered" evidence="1">
    <location>
        <begin position="43"/>
        <end position="135"/>
    </location>
</feature>
<feature type="compositionally biased region" description="Low complexity" evidence="1">
    <location>
        <begin position="59"/>
        <end position="73"/>
    </location>
</feature>